<evidence type="ECO:0000256" key="1">
    <source>
        <dbReference type="SAM" id="Coils"/>
    </source>
</evidence>
<comment type="caution">
    <text evidence="3">The sequence shown here is derived from an EMBL/GenBank/DDBJ whole genome shotgun (WGS) entry which is preliminary data.</text>
</comment>
<keyword evidence="1" id="KW-0175">Coiled coil</keyword>
<reference evidence="3 4" key="1">
    <citation type="submission" date="2023-06" db="EMBL/GenBank/DDBJ databases">
        <title>Cellulomonas sp. MW4 Whole genome sequence.</title>
        <authorList>
            <person name="Park S."/>
        </authorList>
    </citation>
    <scope>NUCLEOTIDE SEQUENCE [LARGE SCALE GENOMIC DNA]</scope>
    <source>
        <strain evidence="3 4">MW4</strain>
    </source>
</reference>
<name>A0ABT7SBU9_9CELL</name>
<evidence type="ECO:0000256" key="2">
    <source>
        <dbReference type="SAM" id="MobiDB-lite"/>
    </source>
</evidence>
<evidence type="ECO:0000313" key="4">
    <source>
        <dbReference type="Proteomes" id="UP001529338"/>
    </source>
</evidence>
<dbReference type="EMBL" id="JAUCGQ010000001">
    <property type="protein sequence ID" value="MDM7853656.1"/>
    <property type="molecule type" value="Genomic_DNA"/>
</dbReference>
<protein>
    <recommendedName>
        <fullName evidence="5">S1 motif domain-containing protein</fullName>
    </recommendedName>
</protein>
<organism evidence="3 4">
    <name type="scientific">Cellulomonas alba</name>
    <dbReference type="NCBI Taxonomy" id="3053467"/>
    <lineage>
        <taxon>Bacteria</taxon>
        <taxon>Bacillati</taxon>
        <taxon>Actinomycetota</taxon>
        <taxon>Actinomycetes</taxon>
        <taxon>Micrococcales</taxon>
        <taxon>Cellulomonadaceae</taxon>
        <taxon>Cellulomonas</taxon>
    </lineage>
</organism>
<dbReference type="RefSeq" id="WP_289453174.1">
    <property type="nucleotide sequence ID" value="NZ_JAUCGQ010000001.1"/>
</dbReference>
<keyword evidence="4" id="KW-1185">Reference proteome</keyword>
<feature type="coiled-coil region" evidence="1">
    <location>
        <begin position="416"/>
        <end position="467"/>
    </location>
</feature>
<proteinExistence type="predicted"/>
<feature type="region of interest" description="Disordered" evidence="2">
    <location>
        <begin position="343"/>
        <end position="413"/>
    </location>
</feature>
<sequence>MVRRKRSRELPSADVTTPPLVPVVVPRGVSRVARDDDAHALATRLLTPGRSWPVAVVTIASGQTEPFVDVDELADALQGLVEVVVMPTSDVSWVFSAAMPNQTQVYGGASRVYPIDHGWVVRPSVAPLRFAYSMRERQSATDLLIGDGMASAVAAGLYAPRSSSTQRRAAGEVLGVLGPRALIRLDDGSPASLWEELTGYDVPLDRLVRAGQPLSGTVDPETRRLVLDAPEPARWPDRYEVGAVVLAEVVAAEPALLTLRPVYGIDCDLDRAAVTGNDNDRLDALFAPGDVVVARVVGVERPALSLLDVDDDDQPVDPPAILAAGPPWLLIPAVPQIVPLEAAEDAPPPDDADQPASPTTQPVESTPVPTTAEIAPSPVPRSPTPLDLRAGKAFAPPTPSPVAATPRVDEPVGPAVRDLSLSLQTAQARIKHLERELATASGAEHEARQMREHSRALERRLEVSEAERKAFRVKYRDADRARQRLEHDSAQDPVEVDTRAWFETTEDALRFSVTAVWAARVPAGEKSRWPLRDWSIGPAFDESLEALGPVSWRKLAEVVCDVVIGDPQRLRALDHHELRLAESGGAPPVTREDGSTCFRVALQRNSPSARRLHYWRRGDYVELSRVVLHDDLAP</sequence>
<evidence type="ECO:0008006" key="5">
    <source>
        <dbReference type="Google" id="ProtNLM"/>
    </source>
</evidence>
<evidence type="ECO:0000313" key="3">
    <source>
        <dbReference type="EMBL" id="MDM7853656.1"/>
    </source>
</evidence>
<accession>A0ABT7SBU9</accession>
<feature type="compositionally biased region" description="Acidic residues" evidence="2">
    <location>
        <begin position="343"/>
        <end position="353"/>
    </location>
</feature>
<feature type="compositionally biased region" description="Polar residues" evidence="2">
    <location>
        <begin position="359"/>
        <end position="369"/>
    </location>
</feature>
<dbReference type="Proteomes" id="UP001529338">
    <property type="component" value="Unassembled WGS sequence"/>
</dbReference>
<gene>
    <name evidence="3" type="ORF">QRT04_01815</name>
</gene>